<dbReference type="PROSITE" id="PS50835">
    <property type="entry name" value="IG_LIKE"/>
    <property type="match status" value="1"/>
</dbReference>
<dbReference type="InterPro" id="IPR013783">
    <property type="entry name" value="Ig-like_fold"/>
</dbReference>
<dbReference type="EMBL" id="JABFDY010000014">
    <property type="protein sequence ID" value="KAF7698412.1"/>
    <property type="molecule type" value="Genomic_DNA"/>
</dbReference>
<accession>A0A8T0AY34</accession>
<gene>
    <name evidence="4" type="ORF">HF521_004922</name>
</gene>
<keyword evidence="2" id="KW-0472">Membrane</keyword>
<evidence type="ECO:0000256" key="1">
    <source>
        <dbReference type="ARBA" id="ARBA00023319"/>
    </source>
</evidence>
<sequence length="176" mass="20309">MTSSEWTGKVKCTFTQKDFTDSKEAVYGEAPDTTTPKVEITPPSTKDMLLLRSGKLVCSVNDINGFKSIKWLIGDREIPSLPRQILSKSVQLTAKIDFEEWRNGTKYTCEVEHSKFPQQFEREDFTRETGCYDFTKYIYYEMEIEEDNIATTAITFVFLFIITLFYSIGVTVIKVK</sequence>
<name>A0A8T0AY34_SILME</name>
<dbReference type="InterPro" id="IPR036179">
    <property type="entry name" value="Ig-like_dom_sf"/>
</dbReference>
<keyword evidence="2" id="KW-0812">Transmembrane</keyword>
<organism evidence="4 5">
    <name type="scientific">Silurus meridionalis</name>
    <name type="common">Southern catfish</name>
    <name type="synonym">Silurus soldatovi meridionalis</name>
    <dbReference type="NCBI Taxonomy" id="175797"/>
    <lineage>
        <taxon>Eukaryota</taxon>
        <taxon>Metazoa</taxon>
        <taxon>Chordata</taxon>
        <taxon>Craniata</taxon>
        <taxon>Vertebrata</taxon>
        <taxon>Euteleostomi</taxon>
        <taxon>Actinopterygii</taxon>
        <taxon>Neopterygii</taxon>
        <taxon>Teleostei</taxon>
        <taxon>Ostariophysi</taxon>
        <taxon>Siluriformes</taxon>
        <taxon>Siluridae</taxon>
        <taxon>Silurus</taxon>
    </lineage>
</organism>
<keyword evidence="1" id="KW-0393">Immunoglobulin domain</keyword>
<dbReference type="Proteomes" id="UP000606274">
    <property type="component" value="Unassembled WGS sequence"/>
</dbReference>
<evidence type="ECO:0000313" key="5">
    <source>
        <dbReference type="Proteomes" id="UP000606274"/>
    </source>
</evidence>
<dbReference type="InterPro" id="IPR003597">
    <property type="entry name" value="Ig_C1-set"/>
</dbReference>
<evidence type="ECO:0000256" key="2">
    <source>
        <dbReference type="SAM" id="Phobius"/>
    </source>
</evidence>
<evidence type="ECO:0000313" key="4">
    <source>
        <dbReference type="EMBL" id="KAF7698412.1"/>
    </source>
</evidence>
<evidence type="ECO:0000259" key="3">
    <source>
        <dbReference type="PROSITE" id="PS50835"/>
    </source>
</evidence>
<dbReference type="PROSITE" id="PS00290">
    <property type="entry name" value="IG_MHC"/>
    <property type="match status" value="1"/>
</dbReference>
<proteinExistence type="predicted"/>
<dbReference type="Gene3D" id="2.60.40.10">
    <property type="entry name" value="Immunoglobulins"/>
    <property type="match status" value="1"/>
</dbReference>
<keyword evidence="2" id="KW-1133">Transmembrane helix</keyword>
<feature type="domain" description="Ig-like" evidence="3">
    <location>
        <begin position="36"/>
        <end position="126"/>
    </location>
</feature>
<reference evidence="4" key="1">
    <citation type="submission" date="2020-08" db="EMBL/GenBank/DDBJ databases">
        <title>Chromosome-level assembly of Southern catfish (Silurus meridionalis) provides insights into visual adaptation to the nocturnal and benthic lifestyles.</title>
        <authorList>
            <person name="Zhang Y."/>
            <person name="Wang D."/>
            <person name="Peng Z."/>
        </authorList>
    </citation>
    <scope>NUCLEOTIDE SEQUENCE</scope>
    <source>
        <strain evidence="4">SWU-2019-XX</strain>
        <tissue evidence="4">Muscle</tissue>
    </source>
</reference>
<protein>
    <recommendedName>
        <fullName evidence="3">Ig-like domain-containing protein</fullName>
    </recommendedName>
</protein>
<dbReference type="InterPro" id="IPR003006">
    <property type="entry name" value="Ig/MHC_CS"/>
</dbReference>
<dbReference type="SUPFAM" id="SSF48726">
    <property type="entry name" value="Immunoglobulin"/>
    <property type="match status" value="1"/>
</dbReference>
<dbReference type="Pfam" id="PF07654">
    <property type="entry name" value="C1-set"/>
    <property type="match status" value="1"/>
</dbReference>
<dbReference type="InterPro" id="IPR007110">
    <property type="entry name" value="Ig-like_dom"/>
</dbReference>
<keyword evidence="5" id="KW-1185">Reference proteome</keyword>
<dbReference type="AlphaFoldDB" id="A0A8T0AY34"/>
<comment type="caution">
    <text evidence="4">The sequence shown here is derived from an EMBL/GenBank/DDBJ whole genome shotgun (WGS) entry which is preliminary data.</text>
</comment>
<feature type="transmembrane region" description="Helical" evidence="2">
    <location>
        <begin position="153"/>
        <end position="173"/>
    </location>
</feature>